<dbReference type="InterPro" id="IPR049408">
    <property type="entry name" value="UVSSA_N_a-solenoid_rpt"/>
</dbReference>
<feature type="compositionally biased region" description="Basic and acidic residues" evidence="10">
    <location>
        <begin position="389"/>
        <end position="406"/>
    </location>
</feature>
<dbReference type="Proteomes" id="UP001620626">
    <property type="component" value="Unassembled WGS sequence"/>
</dbReference>
<keyword evidence="5" id="KW-0227">DNA damage</keyword>
<evidence type="ECO:0000256" key="1">
    <source>
        <dbReference type="ARBA" id="ARBA00004286"/>
    </source>
</evidence>
<dbReference type="PANTHER" id="PTHR28670:SF1">
    <property type="entry name" value="UV-STIMULATED SCAFFOLD PROTEIN A"/>
    <property type="match status" value="1"/>
</dbReference>
<dbReference type="InterPro" id="IPR049431">
    <property type="entry name" value="UVSSA_C"/>
</dbReference>
<accession>A0ABD2IFW2</accession>
<name>A0ABD2IFW2_9BILA</name>
<evidence type="ECO:0000256" key="2">
    <source>
        <dbReference type="ARBA" id="ARBA00009240"/>
    </source>
</evidence>
<evidence type="ECO:0000256" key="10">
    <source>
        <dbReference type="SAM" id="MobiDB-lite"/>
    </source>
</evidence>
<organism evidence="12 13">
    <name type="scientific">Heterodera trifolii</name>
    <dbReference type="NCBI Taxonomy" id="157864"/>
    <lineage>
        <taxon>Eukaryota</taxon>
        <taxon>Metazoa</taxon>
        <taxon>Ecdysozoa</taxon>
        <taxon>Nematoda</taxon>
        <taxon>Chromadorea</taxon>
        <taxon>Rhabditida</taxon>
        <taxon>Tylenchina</taxon>
        <taxon>Tylenchomorpha</taxon>
        <taxon>Tylenchoidea</taxon>
        <taxon>Heteroderidae</taxon>
        <taxon>Heteroderinae</taxon>
        <taxon>Heterodera</taxon>
    </lineage>
</organism>
<dbReference type="AlphaFoldDB" id="A0ABD2IFW2"/>
<evidence type="ECO:0000259" key="11">
    <source>
        <dbReference type="Pfam" id="PF09740"/>
    </source>
</evidence>
<feature type="compositionally biased region" description="Basic and acidic residues" evidence="10">
    <location>
        <begin position="587"/>
        <end position="600"/>
    </location>
</feature>
<dbReference type="EMBL" id="JBICBT010001240">
    <property type="protein sequence ID" value="KAL3076877.1"/>
    <property type="molecule type" value="Genomic_DNA"/>
</dbReference>
<protein>
    <recommendedName>
        <fullName evidence="11">UV-stimulated scaffold protein A C-terminal domain-containing protein</fullName>
    </recommendedName>
</protein>
<evidence type="ECO:0000313" key="13">
    <source>
        <dbReference type="Proteomes" id="UP001620626"/>
    </source>
</evidence>
<evidence type="ECO:0000313" key="12">
    <source>
        <dbReference type="EMBL" id="KAL3076877.1"/>
    </source>
</evidence>
<dbReference type="Pfam" id="PF09740">
    <property type="entry name" value="DUF2043"/>
    <property type="match status" value="1"/>
</dbReference>
<evidence type="ECO:0000256" key="9">
    <source>
        <dbReference type="ARBA" id="ARBA00023204"/>
    </source>
</evidence>
<dbReference type="InterPro" id="IPR018610">
    <property type="entry name" value="UVSSA"/>
</dbReference>
<feature type="region of interest" description="Disordered" evidence="10">
    <location>
        <begin position="502"/>
        <end position="600"/>
    </location>
</feature>
<evidence type="ECO:0000256" key="7">
    <source>
        <dbReference type="ARBA" id="ARBA00022833"/>
    </source>
</evidence>
<feature type="compositionally biased region" description="Basic and acidic residues" evidence="10">
    <location>
        <begin position="502"/>
        <end position="522"/>
    </location>
</feature>
<keyword evidence="13" id="KW-1185">Reference proteome</keyword>
<keyword evidence="3" id="KW-0158">Chromosome</keyword>
<feature type="compositionally biased region" description="Acidic residues" evidence="10">
    <location>
        <begin position="526"/>
        <end position="546"/>
    </location>
</feature>
<dbReference type="GO" id="GO:0005694">
    <property type="term" value="C:chromosome"/>
    <property type="evidence" value="ECO:0007669"/>
    <property type="project" value="UniProtKB-SubCell"/>
</dbReference>
<keyword evidence="4" id="KW-0479">Metal-binding</keyword>
<comment type="subcellular location">
    <subcellularLocation>
        <location evidence="1">Chromosome</location>
    </subcellularLocation>
</comment>
<sequence length="641" mass="74269">METDLTTIKRSVAHLIKEFDYQKKELKGAPLKELVSVVKSNGKIIPAFVDTLFGHLRRDDSDVRLAALFIANHFFQRSHNFRAELTNSIQDFLIYTLEIDPLRYPLPKPSEAANLLKKESLATLRCWVDKFGAGYGKLEKLQHFLKNSKSIDWENSRVELSIDRERESREQFQREINARKVTENVSKLFGESRPEIERLLVESRNVVEMIFPKFCPLDGEKGAVSIISSQNQKEQLHGFGPSSAVTISINPTESNIEQNYENEALFSQLTDTTAQLEIWWSKLGKWLKKLASVGDSSEMMRRIIDAKRNLGEDLQKCRELNGKRKTEGEESSADEKDDDSDLVDVEEKEGYEPDFIHNDCIKSSDKKQKCAIILDERPGPSGLKMRKEKPKEDEEKGGKSDEISEKKRIPKLMMGLDLKYWGDEHIKPAERVRVQAEGHHFWRPMDEDTDNVPTENAEAYRSRQITFVGQMLPIKKRCRAPLPSGKLCPRMERERCALHGPIIDRDEMGFPQKEQKDEDEHLQNSTDEEDEQREESEEEFLQDLEEATGAKLTEKSKKVKKKATKRRKKKTTTKKKKGKKKKKKTARERPKPKSEKSRERLVAKLFDKKTLKRVTKTLEQMQKARANRKFSGQFNYALERR</sequence>
<dbReference type="PANTHER" id="PTHR28670">
    <property type="entry name" value="UV-STIMULATED SCAFFOLD PROTEIN A"/>
    <property type="match status" value="1"/>
</dbReference>
<feature type="compositionally biased region" description="Acidic residues" evidence="10">
    <location>
        <begin position="329"/>
        <end position="342"/>
    </location>
</feature>
<dbReference type="Pfam" id="PF20867">
    <property type="entry name" value="UVSSA_N"/>
    <property type="match status" value="1"/>
</dbReference>
<gene>
    <name evidence="12" type="ORF">niasHT_039657</name>
</gene>
<keyword evidence="6" id="KW-0863">Zinc-finger</keyword>
<dbReference type="GO" id="GO:0006281">
    <property type="term" value="P:DNA repair"/>
    <property type="evidence" value="ECO:0007669"/>
    <property type="project" value="UniProtKB-KW"/>
</dbReference>
<comment type="similarity">
    <text evidence="2">Belongs to the UVSSA family.</text>
</comment>
<keyword evidence="7" id="KW-0862">Zinc</keyword>
<keyword evidence="9" id="KW-0234">DNA repair</keyword>
<evidence type="ECO:0000256" key="4">
    <source>
        <dbReference type="ARBA" id="ARBA00022723"/>
    </source>
</evidence>
<evidence type="ECO:0000256" key="8">
    <source>
        <dbReference type="ARBA" id="ARBA00023054"/>
    </source>
</evidence>
<evidence type="ECO:0000256" key="3">
    <source>
        <dbReference type="ARBA" id="ARBA00022454"/>
    </source>
</evidence>
<evidence type="ECO:0000256" key="6">
    <source>
        <dbReference type="ARBA" id="ARBA00022771"/>
    </source>
</evidence>
<feature type="domain" description="UV-stimulated scaffold protein A C-terminal" evidence="11">
    <location>
        <begin position="408"/>
        <end position="513"/>
    </location>
</feature>
<proteinExistence type="inferred from homology"/>
<evidence type="ECO:0000256" key="5">
    <source>
        <dbReference type="ARBA" id="ARBA00022763"/>
    </source>
</evidence>
<keyword evidence="8" id="KW-0175">Coiled coil</keyword>
<reference evidence="12 13" key="1">
    <citation type="submission" date="2024-10" db="EMBL/GenBank/DDBJ databases">
        <authorList>
            <person name="Kim D."/>
        </authorList>
    </citation>
    <scope>NUCLEOTIDE SEQUENCE [LARGE SCALE GENOMIC DNA]</scope>
    <source>
        <strain evidence="12">BH-2024</strain>
    </source>
</reference>
<feature type="compositionally biased region" description="Basic residues" evidence="10">
    <location>
        <begin position="557"/>
        <end position="586"/>
    </location>
</feature>
<dbReference type="GO" id="GO:0008270">
    <property type="term" value="F:zinc ion binding"/>
    <property type="evidence" value="ECO:0007669"/>
    <property type="project" value="UniProtKB-KW"/>
</dbReference>
<comment type="caution">
    <text evidence="12">The sequence shown here is derived from an EMBL/GenBank/DDBJ whole genome shotgun (WGS) entry which is preliminary data.</text>
</comment>
<feature type="region of interest" description="Disordered" evidence="10">
    <location>
        <begin position="375"/>
        <end position="406"/>
    </location>
</feature>
<feature type="region of interest" description="Disordered" evidence="10">
    <location>
        <begin position="321"/>
        <end position="342"/>
    </location>
</feature>